<dbReference type="GO" id="GO:0005737">
    <property type="term" value="C:cytoplasm"/>
    <property type="evidence" value="ECO:0007669"/>
    <property type="project" value="UniProtKB-SubCell"/>
</dbReference>
<protein>
    <recommendedName>
        <fullName evidence="4 5">Nicotinamide-nucleotide adenylyltransferase</fullName>
        <ecNumber evidence="4 5">2.7.7.1</ecNumber>
    </recommendedName>
    <alternativeName>
        <fullName evidence="4">NAD(+) diphosphorylase</fullName>
    </alternativeName>
    <alternativeName>
        <fullName evidence="4">NAD(+) pyrophosphorylase</fullName>
    </alternativeName>
    <alternativeName>
        <fullName evidence="4">NMN adenylyltransferase</fullName>
    </alternativeName>
</protein>
<dbReference type="PANTHER" id="PTHR21342">
    <property type="entry name" value="PHOSPHOPANTETHEINE ADENYLYLTRANSFERASE"/>
    <property type="match status" value="1"/>
</dbReference>
<name>A0A7J3ZN90_9CREN</name>
<evidence type="ECO:0000256" key="5">
    <source>
        <dbReference type="NCBIfam" id="TIGR01527"/>
    </source>
</evidence>
<dbReference type="Gene3D" id="3.40.50.620">
    <property type="entry name" value="HUPs"/>
    <property type="match status" value="1"/>
</dbReference>
<accession>A0A7J3ZN90</accession>
<evidence type="ECO:0000256" key="3">
    <source>
        <dbReference type="ARBA" id="ARBA00022695"/>
    </source>
</evidence>
<evidence type="ECO:0000256" key="4">
    <source>
        <dbReference type="HAMAP-Rule" id="MF_00243"/>
    </source>
</evidence>
<keyword evidence="4" id="KW-0067">ATP-binding</keyword>
<dbReference type="InterPro" id="IPR014729">
    <property type="entry name" value="Rossmann-like_a/b/a_fold"/>
</dbReference>
<dbReference type="EMBL" id="DRZC01000078">
    <property type="protein sequence ID" value="HHQ80920.1"/>
    <property type="molecule type" value="Genomic_DNA"/>
</dbReference>
<feature type="domain" description="Cytidyltransferase-like" evidence="6">
    <location>
        <begin position="15"/>
        <end position="145"/>
    </location>
</feature>
<dbReference type="NCBIfam" id="TIGR01527">
    <property type="entry name" value="arch_NMN_Atrans"/>
    <property type="match status" value="1"/>
</dbReference>
<evidence type="ECO:0000313" key="7">
    <source>
        <dbReference type="EMBL" id="HHQ80920.1"/>
    </source>
</evidence>
<organism evidence="7">
    <name type="scientific">Fervidicoccus fontis</name>
    <dbReference type="NCBI Taxonomy" id="683846"/>
    <lineage>
        <taxon>Archaea</taxon>
        <taxon>Thermoproteota</taxon>
        <taxon>Thermoprotei</taxon>
        <taxon>Fervidicoccales</taxon>
        <taxon>Fervidicoccaceae</taxon>
        <taxon>Fervidicoccus</taxon>
    </lineage>
</organism>
<keyword evidence="3 4" id="KW-0548">Nucleotidyltransferase</keyword>
<evidence type="ECO:0000256" key="1">
    <source>
        <dbReference type="ARBA" id="ARBA00010124"/>
    </source>
</evidence>
<evidence type="ECO:0000259" key="6">
    <source>
        <dbReference type="Pfam" id="PF01467"/>
    </source>
</evidence>
<dbReference type="PANTHER" id="PTHR21342:SF0">
    <property type="entry name" value="BIFUNCTIONAL NMN ADENYLYLTRANSFERASE_NUDIX HYDROLASE"/>
    <property type="match status" value="1"/>
</dbReference>
<dbReference type="UniPathway" id="UPA00253">
    <property type="reaction ID" value="UER00600"/>
</dbReference>
<comment type="subcellular location">
    <subcellularLocation>
        <location evidence="4">Cytoplasm</location>
    </subcellularLocation>
</comment>
<dbReference type="SUPFAM" id="SSF52374">
    <property type="entry name" value="Nucleotidylyl transferase"/>
    <property type="match status" value="1"/>
</dbReference>
<comment type="pathway">
    <text evidence="4">Cofactor biosynthesis; NAD(+) biosynthesis; NAD(+) from nicotinamide D-ribonucleotide: step 1/1.</text>
</comment>
<dbReference type="InterPro" id="IPR006418">
    <property type="entry name" value="NMN_Atrans_arc"/>
</dbReference>
<dbReference type="NCBIfam" id="NF002243">
    <property type="entry name" value="PRK01153.1"/>
    <property type="match status" value="1"/>
</dbReference>
<dbReference type="GO" id="GO:0000309">
    <property type="term" value="F:nicotinamide-nucleotide adenylyltransferase activity"/>
    <property type="evidence" value="ECO:0007669"/>
    <property type="project" value="UniProtKB-UniRule"/>
</dbReference>
<dbReference type="NCBIfam" id="TIGR00125">
    <property type="entry name" value="cyt_tran_rel"/>
    <property type="match status" value="1"/>
</dbReference>
<dbReference type="InterPro" id="IPR004821">
    <property type="entry name" value="Cyt_trans-like"/>
</dbReference>
<dbReference type="Pfam" id="PF01467">
    <property type="entry name" value="CTP_transf_like"/>
    <property type="match status" value="1"/>
</dbReference>
<dbReference type="GO" id="GO:0005524">
    <property type="term" value="F:ATP binding"/>
    <property type="evidence" value="ECO:0007669"/>
    <property type="project" value="UniProtKB-KW"/>
</dbReference>
<gene>
    <name evidence="7" type="ORF">ENM78_05680</name>
</gene>
<comment type="caution">
    <text evidence="7">The sequence shown here is derived from an EMBL/GenBank/DDBJ whole genome shotgun (WGS) entry which is preliminary data.</text>
</comment>
<dbReference type="GO" id="GO:0009435">
    <property type="term" value="P:NAD+ biosynthetic process"/>
    <property type="evidence" value="ECO:0007669"/>
    <property type="project" value="UniProtKB-UniRule"/>
</dbReference>
<dbReference type="EC" id="2.7.7.1" evidence="4 5"/>
<dbReference type="AlphaFoldDB" id="A0A7J3ZN90"/>
<sequence length="184" mass="21068">MLESKSEQAAYKRVVFPGRFQPLHKGHMHAIRWLLGHVGEIIVVVGSAEKSHTLENPFTAGERILMLRETIAAEKLPLERIIIVPVPDIEYNSLWVGYLETLLPPFQAVASRNPLVQRLFAEKGYAVLEPPLYQRDLISGVRIRKMMLEGRGWEDLVPKRVVEIVREISGIERIRKVVQTDEEL</sequence>
<keyword evidence="4" id="KW-0963">Cytoplasm</keyword>
<keyword evidence="4" id="KW-0520">NAD</keyword>
<keyword evidence="4" id="KW-0662">Pyridine nucleotide biosynthesis</keyword>
<comment type="similarity">
    <text evidence="1 4">Belongs to the archaeal NMN adenylyltransferase family.</text>
</comment>
<proteinExistence type="inferred from homology"/>
<keyword evidence="2 4" id="KW-0808">Transferase</keyword>
<comment type="catalytic activity">
    <reaction evidence="4">
        <text>beta-nicotinamide D-ribonucleotide + ATP + H(+) = diphosphate + NAD(+)</text>
        <dbReference type="Rhea" id="RHEA:21360"/>
        <dbReference type="ChEBI" id="CHEBI:14649"/>
        <dbReference type="ChEBI" id="CHEBI:15378"/>
        <dbReference type="ChEBI" id="CHEBI:30616"/>
        <dbReference type="ChEBI" id="CHEBI:33019"/>
        <dbReference type="ChEBI" id="CHEBI:57540"/>
        <dbReference type="EC" id="2.7.7.1"/>
    </reaction>
</comment>
<evidence type="ECO:0000256" key="2">
    <source>
        <dbReference type="ARBA" id="ARBA00022679"/>
    </source>
</evidence>
<reference evidence="7" key="1">
    <citation type="journal article" date="2020" name="mSystems">
        <title>Genome- and Community-Level Interaction Insights into Carbon Utilization and Element Cycling Functions of Hydrothermarchaeota in Hydrothermal Sediment.</title>
        <authorList>
            <person name="Zhou Z."/>
            <person name="Liu Y."/>
            <person name="Xu W."/>
            <person name="Pan J."/>
            <person name="Luo Z.H."/>
            <person name="Li M."/>
        </authorList>
    </citation>
    <scope>NUCLEOTIDE SEQUENCE [LARGE SCALE GENOMIC DNA]</scope>
    <source>
        <strain evidence="7">SpSt-1116</strain>
    </source>
</reference>
<keyword evidence="4" id="KW-0547">Nucleotide-binding</keyword>
<dbReference type="HAMAP" id="MF_00243">
    <property type="entry name" value="NMN_adenylyltr"/>
    <property type="match status" value="1"/>
</dbReference>